<gene>
    <name evidence="2" type="ORF">GCM10010145_58840</name>
</gene>
<dbReference type="RefSeq" id="WP_189219930.1">
    <property type="nucleotide sequence ID" value="NZ_BMQK01000018.1"/>
</dbReference>
<feature type="transmembrane region" description="Helical" evidence="1">
    <location>
        <begin position="455"/>
        <end position="474"/>
    </location>
</feature>
<keyword evidence="1" id="KW-0812">Transmembrane</keyword>
<feature type="transmembrane region" description="Helical" evidence="1">
    <location>
        <begin position="363"/>
        <end position="383"/>
    </location>
</feature>
<dbReference type="AlphaFoldDB" id="A0A918BPA5"/>
<evidence type="ECO:0000313" key="3">
    <source>
        <dbReference type="Proteomes" id="UP000620156"/>
    </source>
</evidence>
<dbReference type="InterPro" id="IPR046264">
    <property type="entry name" value="DUF6297"/>
</dbReference>
<feature type="transmembrane region" description="Helical" evidence="1">
    <location>
        <begin position="171"/>
        <end position="196"/>
    </location>
</feature>
<feature type="transmembrane region" description="Helical" evidence="1">
    <location>
        <begin position="427"/>
        <end position="448"/>
    </location>
</feature>
<keyword evidence="3" id="KW-1185">Reference proteome</keyword>
<feature type="transmembrane region" description="Helical" evidence="1">
    <location>
        <begin position="216"/>
        <end position="234"/>
    </location>
</feature>
<reference evidence="2" key="2">
    <citation type="submission" date="2020-09" db="EMBL/GenBank/DDBJ databases">
        <authorList>
            <person name="Sun Q."/>
            <person name="Ohkuma M."/>
        </authorList>
    </citation>
    <scope>NUCLEOTIDE SEQUENCE</scope>
    <source>
        <strain evidence="2">JCM 3131</strain>
    </source>
</reference>
<reference evidence="2" key="1">
    <citation type="journal article" date="2014" name="Int. J. Syst. Evol. Microbiol.">
        <title>Complete genome sequence of Corynebacterium casei LMG S-19264T (=DSM 44701T), isolated from a smear-ripened cheese.</title>
        <authorList>
            <consortium name="US DOE Joint Genome Institute (JGI-PGF)"/>
            <person name="Walter F."/>
            <person name="Albersmeier A."/>
            <person name="Kalinowski J."/>
            <person name="Ruckert C."/>
        </authorList>
    </citation>
    <scope>NUCLEOTIDE SEQUENCE</scope>
    <source>
        <strain evidence="2">JCM 3131</strain>
    </source>
</reference>
<accession>A0A918BPA5</accession>
<protein>
    <submittedName>
        <fullName evidence="2">Uncharacterized protein</fullName>
    </submittedName>
</protein>
<dbReference type="Pfam" id="PF19814">
    <property type="entry name" value="DUF6297"/>
    <property type="match status" value="1"/>
</dbReference>
<keyword evidence="1" id="KW-1133">Transmembrane helix</keyword>
<organism evidence="2 3">
    <name type="scientific">Streptomyces ruber</name>
    <dbReference type="NCBI Taxonomy" id="83378"/>
    <lineage>
        <taxon>Bacteria</taxon>
        <taxon>Bacillati</taxon>
        <taxon>Actinomycetota</taxon>
        <taxon>Actinomycetes</taxon>
        <taxon>Kitasatosporales</taxon>
        <taxon>Streptomycetaceae</taxon>
        <taxon>Streptomyces</taxon>
    </lineage>
</organism>
<name>A0A918BPA5_9ACTN</name>
<feature type="transmembrane region" description="Helical" evidence="1">
    <location>
        <begin position="50"/>
        <end position="75"/>
    </location>
</feature>
<feature type="transmembrane region" description="Helical" evidence="1">
    <location>
        <begin position="246"/>
        <end position="279"/>
    </location>
</feature>
<evidence type="ECO:0000313" key="2">
    <source>
        <dbReference type="EMBL" id="GGQ81329.1"/>
    </source>
</evidence>
<proteinExistence type="predicted"/>
<feature type="transmembrane region" description="Helical" evidence="1">
    <location>
        <begin position="141"/>
        <end position="165"/>
    </location>
</feature>
<keyword evidence="1" id="KW-0472">Membrane</keyword>
<evidence type="ECO:0000256" key="1">
    <source>
        <dbReference type="SAM" id="Phobius"/>
    </source>
</evidence>
<dbReference type="Proteomes" id="UP000620156">
    <property type="component" value="Unassembled WGS sequence"/>
</dbReference>
<comment type="caution">
    <text evidence="2">The sequence shown here is derived from an EMBL/GenBank/DDBJ whole genome shotgun (WGS) entry which is preliminary data.</text>
</comment>
<sequence>MRTVSESQPQPHVLVDADREAAARATADVLARLRVVRAGERDKRRRGLAYTLYCTALLFAIWGVPLLLAAARAGADGRLAGPVAGRILPALPTLVPAVLAGVVLLLAARGGWQGPALLDRAAVTWLLPQPVLRRALLLPRFVASAVRVSLVAVAVGAVAGFLLHALGAGTWWGMTGAGAFGGGAAGFAGTALAVLVQRQDSDASVHRLPVFRVSRAVVAALWAVAGVSLVYGPWPGERLVLWSGPWGWAALPLTSAAGGPGVLAAGAGAVLTAVVLLVAGRHATGAVPHIPARVLRTQAGTALRVQASLYALDLRQARAAVRATRRRASRHTARLPLPRRPELVVPWRDATALLRTPERLRWALVWAGAAVALVSLEGVPAPVTLLALPAGYLAAAQLAEPARIETDDVRRAAQLPWSAGQLARRHGLVPTAGLLVLFALGGAAARAAGAWTDALVVLPLMVPALVGAALVSAYRGPVPAHLMLGSTTPLGDTGPLGALLWQVRGPLVALGCLAVVDGPARGTAPDAVGLLWPLVVGAATIWWAGVTARRTVRA</sequence>
<feature type="transmembrane region" description="Helical" evidence="1">
    <location>
        <begin position="87"/>
        <end position="108"/>
    </location>
</feature>
<dbReference type="EMBL" id="BMQK01000018">
    <property type="protein sequence ID" value="GGQ81329.1"/>
    <property type="molecule type" value="Genomic_DNA"/>
</dbReference>
<feature type="transmembrane region" description="Helical" evidence="1">
    <location>
        <begin position="530"/>
        <end position="548"/>
    </location>
</feature>